<dbReference type="Proteomes" id="UP001055879">
    <property type="component" value="Linkage Group LG18"/>
</dbReference>
<evidence type="ECO:0000313" key="1">
    <source>
        <dbReference type="EMBL" id="KAI3664899.1"/>
    </source>
</evidence>
<reference evidence="1 2" key="2">
    <citation type="journal article" date="2022" name="Mol. Ecol. Resour.">
        <title>The genomes of chicory, endive, great burdock and yacon provide insights into Asteraceae paleo-polyploidization history and plant inulin production.</title>
        <authorList>
            <person name="Fan W."/>
            <person name="Wang S."/>
            <person name="Wang H."/>
            <person name="Wang A."/>
            <person name="Jiang F."/>
            <person name="Liu H."/>
            <person name="Zhao H."/>
            <person name="Xu D."/>
            <person name="Zhang Y."/>
        </authorList>
    </citation>
    <scope>NUCLEOTIDE SEQUENCE [LARGE SCALE GENOMIC DNA]</scope>
    <source>
        <strain evidence="2">cv. Niubang</strain>
    </source>
</reference>
<name>A0ACB8XEX4_ARCLA</name>
<evidence type="ECO:0000313" key="2">
    <source>
        <dbReference type="Proteomes" id="UP001055879"/>
    </source>
</evidence>
<accession>A0ACB8XEX4</accession>
<reference evidence="2" key="1">
    <citation type="journal article" date="2022" name="Mol. Ecol. Resour.">
        <title>The genomes of chicory, endive, great burdock and yacon provide insights into Asteraceae palaeo-polyploidization history and plant inulin production.</title>
        <authorList>
            <person name="Fan W."/>
            <person name="Wang S."/>
            <person name="Wang H."/>
            <person name="Wang A."/>
            <person name="Jiang F."/>
            <person name="Liu H."/>
            <person name="Zhao H."/>
            <person name="Xu D."/>
            <person name="Zhang Y."/>
        </authorList>
    </citation>
    <scope>NUCLEOTIDE SEQUENCE [LARGE SCALE GENOMIC DNA]</scope>
    <source>
        <strain evidence="2">cv. Niubang</strain>
    </source>
</reference>
<proteinExistence type="predicted"/>
<keyword evidence="2" id="KW-1185">Reference proteome</keyword>
<gene>
    <name evidence="1" type="ORF">L6452_43511</name>
</gene>
<dbReference type="EMBL" id="CM042064">
    <property type="protein sequence ID" value="KAI3664899.1"/>
    <property type="molecule type" value="Genomic_DNA"/>
</dbReference>
<organism evidence="1 2">
    <name type="scientific">Arctium lappa</name>
    <name type="common">Greater burdock</name>
    <name type="synonym">Lappa major</name>
    <dbReference type="NCBI Taxonomy" id="4217"/>
    <lineage>
        <taxon>Eukaryota</taxon>
        <taxon>Viridiplantae</taxon>
        <taxon>Streptophyta</taxon>
        <taxon>Embryophyta</taxon>
        <taxon>Tracheophyta</taxon>
        <taxon>Spermatophyta</taxon>
        <taxon>Magnoliopsida</taxon>
        <taxon>eudicotyledons</taxon>
        <taxon>Gunneridae</taxon>
        <taxon>Pentapetalae</taxon>
        <taxon>asterids</taxon>
        <taxon>campanulids</taxon>
        <taxon>Asterales</taxon>
        <taxon>Asteraceae</taxon>
        <taxon>Carduoideae</taxon>
        <taxon>Cardueae</taxon>
        <taxon>Arctiinae</taxon>
        <taxon>Arctium</taxon>
    </lineage>
</organism>
<comment type="caution">
    <text evidence="1">The sequence shown here is derived from an EMBL/GenBank/DDBJ whole genome shotgun (WGS) entry which is preliminary data.</text>
</comment>
<protein>
    <submittedName>
        <fullName evidence="1">Uncharacterized protein</fullName>
    </submittedName>
</protein>
<sequence length="242" mass="27223">MNLTNDDIYLQYKWLIENHVTCPVCRANLVPVFDESGVPISNLLDLGDEHHRTTAEENDDESGVPISNLLDFESIVEDPMVNGQYTADELNRNQTVKPNRSVRGIPRLFDKFRSHSTGHSVVQPGENLDRFTLRLSEDVRKQVVNRALLNQTGRMVDEGSEKKGYRSGSGRRKSYKRLESLETVVVRSERWVLSRAPSFLTRSFSVISPRVVVSGNGEASMSSTTPKTDDKIPLNNFGPKSC</sequence>